<gene>
    <name evidence="2" type="ORF">GCM10010449_05300</name>
</gene>
<feature type="region of interest" description="Disordered" evidence="1">
    <location>
        <begin position="65"/>
        <end position="94"/>
    </location>
</feature>
<sequence>MTVSTKPVLKHARTAATVVAIATTATLAGPAPTASAGGSCRPGLCSQTWNDSGKGFYARQNWCKSTGSTGSHTTKKPTCNNQKETWLSPGERTNGNRDWDVFQVKKGRCFKVDFELNPGSDFSRKYNRKDKKTIYVKVENHAFAKVRSSTC</sequence>
<feature type="compositionally biased region" description="Low complexity" evidence="1">
    <location>
        <begin position="65"/>
        <end position="78"/>
    </location>
</feature>
<dbReference type="Proteomes" id="UP001501637">
    <property type="component" value="Unassembled WGS sequence"/>
</dbReference>
<protein>
    <submittedName>
        <fullName evidence="2">Uncharacterized protein</fullName>
    </submittedName>
</protein>
<dbReference type="RefSeq" id="WP_344518672.1">
    <property type="nucleotide sequence ID" value="NZ_BAAAUG010000013.1"/>
</dbReference>
<organism evidence="2 3">
    <name type="scientific">Streptomyces rectiviolaceus</name>
    <dbReference type="NCBI Taxonomy" id="332591"/>
    <lineage>
        <taxon>Bacteria</taxon>
        <taxon>Bacillati</taxon>
        <taxon>Actinomycetota</taxon>
        <taxon>Actinomycetes</taxon>
        <taxon>Kitasatosporales</taxon>
        <taxon>Streptomycetaceae</taxon>
        <taxon>Streptomyces</taxon>
    </lineage>
</organism>
<proteinExistence type="predicted"/>
<evidence type="ECO:0000256" key="1">
    <source>
        <dbReference type="SAM" id="MobiDB-lite"/>
    </source>
</evidence>
<accession>A0ABP6M736</accession>
<comment type="caution">
    <text evidence="2">The sequence shown here is derived from an EMBL/GenBank/DDBJ whole genome shotgun (WGS) entry which is preliminary data.</text>
</comment>
<keyword evidence="3" id="KW-1185">Reference proteome</keyword>
<evidence type="ECO:0000313" key="2">
    <source>
        <dbReference type="EMBL" id="GAA3084460.1"/>
    </source>
</evidence>
<reference evidence="3" key="1">
    <citation type="journal article" date="2019" name="Int. J. Syst. Evol. Microbiol.">
        <title>The Global Catalogue of Microorganisms (GCM) 10K type strain sequencing project: providing services to taxonomists for standard genome sequencing and annotation.</title>
        <authorList>
            <consortium name="The Broad Institute Genomics Platform"/>
            <consortium name="The Broad Institute Genome Sequencing Center for Infectious Disease"/>
            <person name="Wu L."/>
            <person name="Ma J."/>
        </authorList>
    </citation>
    <scope>NUCLEOTIDE SEQUENCE [LARGE SCALE GENOMIC DNA]</scope>
    <source>
        <strain evidence="3">JCM 9092</strain>
    </source>
</reference>
<dbReference type="EMBL" id="BAAAUG010000013">
    <property type="protein sequence ID" value="GAA3084460.1"/>
    <property type="molecule type" value="Genomic_DNA"/>
</dbReference>
<evidence type="ECO:0000313" key="3">
    <source>
        <dbReference type="Proteomes" id="UP001501637"/>
    </source>
</evidence>
<name>A0ABP6M736_9ACTN</name>